<dbReference type="STRING" id="413071.G9MVS1"/>
<feature type="region of interest" description="Disordered" evidence="1">
    <location>
        <begin position="314"/>
        <end position="360"/>
    </location>
</feature>
<dbReference type="EMBL" id="ABDF02000071">
    <property type="protein sequence ID" value="EHK21396.1"/>
    <property type="molecule type" value="Genomic_DNA"/>
</dbReference>
<dbReference type="AlphaFoldDB" id="G9MVS1"/>
<protein>
    <submittedName>
        <fullName evidence="2">Uncharacterized protein</fullName>
    </submittedName>
</protein>
<name>G9MVS1_HYPVG</name>
<organism evidence="2 3">
    <name type="scientific">Hypocrea virens (strain Gv29-8 / FGSC 10586)</name>
    <name type="common">Gliocladium virens</name>
    <name type="synonym">Trichoderma virens</name>
    <dbReference type="NCBI Taxonomy" id="413071"/>
    <lineage>
        <taxon>Eukaryota</taxon>
        <taxon>Fungi</taxon>
        <taxon>Dikarya</taxon>
        <taxon>Ascomycota</taxon>
        <taxon>Pezizomycotina</taxon>
        <taxon>Sordariomycetes</taxon>
        <taxon>Hypocreomycetidae</taxon>
        <taxon>Hypocreales</taxon>
        <taxon>Hypocreaceae</taxon>
        <taxon>Trichoderma</taxon>
    </lineage>
</organism>
<dbReference type="HOGENOM" id="CLU_038955_1_0_1"/>
<dbReference type="RefSeq" id="XP_013955592.1">
    <property type="nucleotide sequence ID" value="XM_014100117.1"/>
</dbReference>
<proteinExistence type="predicted"/>
<gene>
    <name evidence="2" type="ORF">TRIVIDRAFT_201978</name>
</gene>
<evidence type="ECO:0000256" key="1">
    <source>
        <dbReference type="SAM" id="MobiDB-lite"/>
    </source>
</evidence>
<reference evidence="2 3" key="1">
    <citation type="journal article" date="2011" name="Genome Biol.">
        <title>Comparative genome sequence analysis underscores mycoparasitism as the ancestral life style of Trichoderma.</title>
        <authorList>
            <person name="Kubicek C.P."/>
            <person name="Herrera-Estrella A."/>
            <person name="Seidl-Seiboth V."/>
            <person name="Martinez D.A."/>
            <person name="Druzhinina I.S."/>
            <person name="Thon M."/>
            <person name="Zeilinger S."/>
            <person name="Casas-Flores S."/>
            <person name="Horwitz B.A."/>
            <person name="Mukherjee P.K."/>
            <person name="Mukherjee M."/>
            <person name="Kredics L."/>
            <person name="Alcaraz L.D."/>
            <person name="Aerts A."/>
            <person name="Antal Z."/>
            <person name="Atanasova L."/>
            <person name="Cervantes-Badillo M.G."/>
            <person name="Challacombe J."/>
            <person name="Chertkov O."/>
            <person name="McCluskey K."/>
            <person name="Coulpier F."/>
            <person name="Deshpande N."/>
            <person name="von Doehren H."/>
            <person name="Ebbole D.J."/>
            <person name="Esquivel-Naranjo E.U."/>
            <person name="Fekete E."/>
            <person name="Flipphi M."/>
            <person name="Glaser F."/>
            <person name="Gomez-Rodriguez E.Y."/>
            <person name="Gruber S."/>
            <person name="Han C."/>
            <person name="Henrissat B."/>
            <person name="Hermosa R."/>
            <person name="Hernandez-Onate M."/>
            <person name="Karaffa L."/>
            <person name="Kosti I."/>
            <person name="Le Crom S."/>
            <person name="Lindquist E."/>
            <person name="Lucas S."/>
            <person name="Luebeck M."/>
            <person name="Luebeck P.S."/>
            <person name="Margeot A."/>
            <person name="Metz B."/>
            <person name="Misra M."/>
            <person name="Nevalainen H."/>
            <person name="Omann M."/>
            <person name="Packer N."/>
            <person name="Perrone G."/>
            <person name="Uresti-Rivera E.E."/>
            <person name="Salamov A."/>
            <person name="Schmoll M."/>
            <person name="Seiboth B."/>
            <person name="Shapiro H."/>
            <person name="Sukno S."/>
            <person name="Tamayo-Ramos J.A."/>
            <person name="Tisch D."/>
            <person name="Wiest A."/>
            <person name="Wilkinson H.H."/>
            <person name="Zhang M."/>
            <person name="Coutinho P.M."/>
            <person name="Kenerley C.M."/>
            <person name="Monte E."/>
            <person name="Baker S.E."/>
            <person name="Grigoriev I.V."/>
        </authorList>
    </citation>
    <scope>NUCLEOTIDE SEQUENCE [LARGE SCALE GENOMIC DNA]</scope>
    <source>
        <strain evidence="3">Gv29-8 / FGSC 10586</strain>
    </source>
</reference>
<keyword evidence="3" id="KW-1185">Reference proteome</keyword>
<feature type="compositionally biased region" description="Polar residues" evidence="1">
    <location>
        <begin position="350"/>
        <end position="360"/>
    </location>
</feature>
<dbReference type="eggNOG" id="ENOG502SY80">
    <property type="taxonomic scope" value="Eukaryota"/>
</dbReference>
<dbReference type="VEuPathDB" id="FungiDB:TRIVIDRAFT_201978"/>
<dbReference type="InParanoid" id="G9MVS1"/>
<comment type="caution">
    <text evidence="2">The sequence shown here is derived from an EMBL/GenBank/DDBJ whole genome shotgun (WGS) entry which is preliminary data.</text>
</comment>
<dbReference type="OrthoDB" id="4776522at2759"/>
<accession>G9MVS1</accession>
<sequence>MYHRSPPGLHRRPIFEPQCTHAIMTRIYSPSLLCSNCHYPGPSGWLYQCTQDREDLIEHAVARGDFISMDQFGCQLTPMMGIRKGSPAAREDRLSFFQEINQEQLAKYRPDQVAHILRQRENVQLVIQRDKVRKSSAAILSRLAQPYGLDSASCNIGFQKPWLCTPQEECQYRVCQNCRPGCADRAFLSLNAVADGEVPPTAAAGYSFHLLGQRPIVDANVLRNIGCRPVPLPRFSTTSSSHGSHASTMSVTDLLDAQIARGRLLWTRQGTDAEIEEYDADFDWSLMPATSGISSRHLKYAPGCENLGVLAEPDASSTFAPPQWTPPPSPAMDLDETEDKPDGHDGATLSKKNSSIQDGTLLSESAVSQITGHIRELSVDESPNEATHASNEKFPPSPLKVPHGVAMLEESVELGVPDVITQA</sequence>
<evidence type="ECO:0000313" key="2">
    <source>
        <dbReference type="EMBL" id="EHK21396.1"/>
    </source>
</evidence>
<dbReference type="OMA" id="MTRIYSP"/>
<dbReference type="Proteomes" id="UP000007115">
    <property type="component" value="Unassembled WGS sequence"/>
</dbReference>
<feature type="region of interest" description="Disordered" evidence="1">
    <location>
        <begin position="379"/>
        <end position="400"/>
    </location>
</feature>
<evidence type="ECO:0000313" key="3">
    <source>
        <dbReference type="Proteomes" id="UP000007115"/>
    </source>
</evidence>
<dbReference type="GeneID" id="25790178"/>